<keyword evidence="4" id="KW-1185">Reference proteome</keyword>
<dbReference type="EMBL" id="JAKEVZ010000007">
    <property type="protein sequence ID" value="MCF1751523.1"/>
    <property type="molecule type" value="Genomic_DNA"/>
</dbReference>
<accession>A0ABS9BXD3</accession>
<feature type="signal peptide" evidence="1">
    <location>
        <begin position="1"/>
        <end position="18"/>
    </location>
</feature>
<dbReference type="RefSeq" id="WP_234861505.1">
    <property type="nucleotide sequence ID" value="NZ_JAKEVZ010000007.1"/>
</dbReference>
<comment type="caution">
    <text evidence="3">The sequence shown here is derived from an EMBL/GenBank/DDBJ whole genome shotgun (WGS) entry which is preliminary data.</text>
</comment>
<dbReference type="Pfam" id="PF18962">
    <property type="entry name" value="Por_Secre_tail"/>
    <property type="match status" value="1"/>
</dbReference>
<gene>
    <name evidence="3" type="ORF">L0U89_10620</name>
</gene>
<feature type="domain" description="Secretion system C-terminal sorting" evidence="2">
    <location>
        <begin position="1133"/>
        <end position="1205"/>
    </location>
</feature>
<evidence type="ECO:0000313" key="3">
    <source>
        <dbReference type="EMBL" id="MCF1751523.1"/>
    </source>
</evidence>
<dbReference type="InterPro" id="IPR026444">
    <property type="entry name" value="Secre_tail"/>
</dbReference>
<dbReference type="NCBIfam" id="TIGR04183">
    <property type="entry name" value="Por_Secre_tail"/>
    <property type="match status" value="1"/>
</dbReference>
<name>A0ABS9BXD3_9BACT</name>
<keyword evidence="1" id="KW-0732">Signal</keyword>
<protein>
    <submittedName>
        <fullName evidence="3">T9SS type A sorting domain-containing protein</fullName>
    </submittedName>
</protein>
<proteinExistence type="predicted"/>
<feature type="chain" id="PRO_5045483437" evidence="1">
    <location>
        <begin position="19"/>
        <end position="1207"/>
    </location>
</feature>
<sequence length="1207" mass="127573">MRSSLFITILFFCFGISAYSQTWNGSVSSAWNTAANWTPATIPGAGNDVTINNPAAPNQPILPSNLTIRDLTMSAGALDLATFTLTVTRNANITGGTISEGTLSINDINNIENTVFNGNMTITKTGGNVDDLQGGNTFNGPTIINNNDNDRLRLANTNGDTFNSTVTFNKNSSGQFQIAFNGSNTFNATVTVNNTNATSNLSFGAGVGTSLLTSGGLTTTNFNVGTLIINNFAQVTASANGIFNPATFTVSNVVFLGNFQVTTTGAITFNNTNFFNGTNVFTAAGQIAMPNGNNRFSAVSGSTTMTRNGGGGVTWGAGNRFGNLTLTDNSTGQLTMNGGNIFNGTTVIINESNNNIRLGELVGDTFNGPVIFQNNGTAYLDIARRGTNIFENQITINNTDATGEIRIGELGGTVELRNGGLVTTDFAACNIFEVNNFTQLTNVANGSFNANTITFSNVYFRGDFQATTTGTGTMTFQNANGFEGNNTFTAAGQLAMAAGGNTFSAPGNTTTINKNGGGGVTWGAGNSFGTLILNHNTNNTLTLQGGNTFHGPAAIYNNGNGLLRLGNTSGDTFLSTSLFVNNGTNTFDIGYNGTNTFEDEITVNNLNGAGTVRFGQNGGTNVLNNGGLTTTDFNAGAALNISNFTQGTNDANGSFTVNTFTASNSSFLGDFEVTTVSAGITFTSTTFNGNNTFDAASGIAVTAGNNFSTTPGNTTTMIKRGTTNNDWQGGNVFGNLVLENTGTGRIRMANSAGGDLFAGNSLFRRTNTGELGLARSNISDYRGNITLEGGPTIGASGGTMRISGGSNRSLDSDIGITIPRLEMNTTGAPILTVNIPVTISNSLTLTSGIIFNDENLFTINNTATVSGGSNASHVDGRLRRIGNTQLTYPFGNGGFYAPLTTSALGGANTQHFTGRYFHTNPELAGYPRASKEATLGEINECEYWEFDRTNSAVTPTITLSWSSDRTCPIVDFNEFIVTQWNGTQWIDLEAAGLTGDDNSGSVTNNLPIPGFSPPIFTLAQSFRILPVELLSFGAVALENQQVRVTWSTASEENNAYFTVERSLDGKTWSAIGIVPGVGNSNQIESYEFIDEKPIFGRQFYRITQTDLDGKSQTFRVVGVTLTAAALEMNSYNVYPNPSSGQVKVFSENANLEQAEITIINQQGQEMMSFADVNGRLFEVDLSHLPKGLYLIRIKNNHQLVSKKLVLQ</sequence>
<dbReference type="Proteomes" id="UP001201449">
    <property type="component" value="Unassembled WGS sequence"/>
</dbReference>
<organism evidence="3 4">
    <name type="scientific">Mariniradius sediminis</name>
    <dbReference type="NCBI Taxonomy" id="2909237"/>
    <lineage>
        <taxon>Bacteria</taxon>
        <taxon>Pseudomonadati</taxon>
        <taxon>Bacteroidota</taxon>
        <taxon>Cytophagia</taxon>
        <taxon>Cytophagales</taxon>
        <taxon>Cyclobacteriaceae</taxon>
        <taxon>Mariniradius</taxon>
    </lineage>
</organism>
<evidence type="ECO:0000259" key="2">
    <source>
        <dbReference type="Pfam" id="PF18962"/>
    </source>
</evidence>
<evidence type="ECO:0000256" key="1">
    <source>
        <dbReference type="SAM" id="SignalP"/>
    </source>
</evidence>
<evidence type="ECO:0000313" key="4">
    <source>
        <dbReference type="Proteomes" id="UP001201449"/>
    </source>
</evidence>
<reference evidence="3 4" key="1">
    <citation type="submission" date="2022-01" db="EMBL/GenBank/DDBJ databases">
        <title>Mariniradius saccharolyticus sp. nov., isolated from sediment of a river.</title>
        <authorList>
            <person name="Liu H."/>
        </authorList>
    </citation>
    <scope>NUCLEOTIDE SEQUENCE [LARGE SCALE GENOMIC DNA]</scope>
    <source>
        <strain evidence="3 4">RY-2</strain>
    </source>
</reference>